<dbReference type="EMBL" id="RBVV01000183">
    <property type="protein sequence ID" value="RNJ52673.1"/>
    <property type="molecule type" value="Genomic_DNA"/>
</dbReference>
<gene>
    <name evidence="2" type="ORF">D7B24_003094</name>
</gene>
<evidence type="ECO:0000313" key="3">
    <source>
        <dbReference type="Proteomes" id="UP000267145"/>
    </source>
</evidence>
<keyword evidence="3" id="KW-1185">Reference proteome</keyword>
<name>A0A3M9XWQ3_9PEZI</name>
<accession>A0A3M9XWQ3</accession>
<feature type="region of interest" description="Disordered" evidence="1">
    <location>
        <begin position="64"/>
        <end position="88"/>
    </location>
</feature>
<dbReference type="RefSeq" id="XP_028490831.1">
    <property type="nucleotide sequence ID" value="XM_028637288.1"/>
</dbReference>
<evidence type="ECO:0000256" key="1">
    <source>
        <dbReference type="SAM" id="MobiDB-lite"/>
    </source>
</evidence>
<proteinExistence type="predicted"/>
<comment type="caution">
    <text evidence="2">The sequence shown here is derived from an EMBL/GenBank/DDBJ whole genome shotgun (WGS) entry which is preliminary data.</text>
</comment>
<protein>
    <submittedName>
        <fullName evidence="2">Uncharacterized protein</fullName>
    </submittedName>
</protein>
<evidence type="ECO:0000313" key="2">
    <source>
        <dbReference type="EMBL" id="RNJ52673.1"/>
    </source>
</evidence>
<organism evidence="2 3">
    <name type="scientific">Verticillium nonalfalfae</name>
    <dbReference type="NCBI Taxonomy" id="1051616"/>
    <lineage>
        <taxon>Eukaryota</taxon>
        <taxon>Fungi</taxon>
        <taxon>Dikarya</taxon>
        <taxon>Ascomycota</taxon>
        <taxon>Pezizomycotina</taxon>
        <taxon>Sordariomycetes</taxon>
        <taxon>Hypocreomycetidae</taxon>
        <taxon>Glomerellales</taxon>
        <taxon>Plectosphaerellaceae</taxon>
        <taxon>Verticillium</taxon>
    </lineage>
</organism>
<dbReference type="AlphaFoldDB" id="A0A3M9XWQ3"/>
<reference evidence="2 3" key="1">
    <citation type="submission" date="2018-10" db="EMBL/GenBank/DDBJ databases">
        <title>Genome sequence of Verticillium nonalfalfae VnAa140.</title>
        <authorList>
            <person name="Stajich J.E."/>
            <person name="Kasson M.T."/>
        </authorList>
    </citation>
    <scope>NUCLEOTIDE SEQUENCE [LARGE SCALE GENOMIC DNA]</scope>
    <source>
        <strain evidence="2 3">VnAa140</strain>
    </source>
</reference>
<sequence>MLAALSHKLDWNPCMLLREMVAFLQKEFDDVEVTRFINGIKIYIGAGLVAAVDLDKSDGSVAAGGPISSLPEKSPTITSGCKPKHLDR</sequence>
<dbReference type="GeneID" id="39606783"/>
<dbReference type="Proteomes" id="UP000267145">
    <property type="component" value="Unassembled WGS sequence"/>
</dbReference>